<accession>K4P136</accession>
<keyword evidence="3" id="KW-0808">Transferase</keyword>
<dbReference type="Pfam" id="PF13527">
    <property type="entry name" value="Acetyltransf_9"/>
    <property type="match status" value="1"/>
</dbReference>
<dbReference type="KEGG" id="ag:AFV52164"/>
<reference evidence="3" key="1">
    <citation type="journal article" date="2013" name="Proc. Natl. Acad. Sci. U.S.A.">
        <title>A new member of the 4-methylideneimidazole-5-one-containing aminomutase family from the enediyne kedarcidin biosynthetic pathway.</title>
        <authorList>
            <person name="Huang S.X."/>
            <person name="Lohman J.R."/>
            <person name="Huang T."/>
            <person name="Shen B."/>
        </authorList>
    </citation>
    <scope>NUCLEOTIDE SEQUENCE</scope>
    <source>
        <strain evidence="3">ATCC 53650</strain>
    </source>
</reference>
<evidence type="ECO:0000259" key="1">
    <source>
        <dbReference type="Pfam" id="PF13530"/>
    </source>
</evidence>
<evidence type="ECO:0000313" key="3">
    <source>
        <dbReference type="EMBL" id="AFV52164.1"/>
    </source>
</evidence>
<dbReference type="GO" id="GO:0034069">
    <property type="term" value="F:aminoglycoside N-acetyltransferase activity"/>
    <property type="evidence" value="ECO:0007669"/>
    <property type="project" value="TreeGrafter"/>
</dbReference>
<dbReference type="Gene3D" id="3.40.630.30">
    <property type="match status" value="2"/>
</dbReference>
<dbReference type="InterPro" id="IPR016181">
    <property type="entry name" value="Acyl_CoA_acyltransferase"/>
</dbReference>
<dbReference type="InterPro" id="IPR041380">
    <property type="entry name" value="Acetyltransf_17"/>
</dbReference>
<dbReference type="SUPFAM" id="SSF55718">
    <property type="entry name" value="SCP-like"/>
    <property type="match status" value="1"/>
</dbReference>
<evidence type="ECO:0000259" key="2">
    <source>
        <dbReference type="Pfam" id="PF17668"/>
    </source>
</evidence>
<name>K4P136_9PSEU</name>
<dbReference type="InterPro" id="IPR036527">
    <property type="entry name" value="SCP2_sterol-bd_dom_sf"/>
</dbReference>
<keyword evidence="3" id="KW-0012">Acyltransferase</keyword>
<dbReference type="PANTHER" id="PTHR37817:SF1">
    <property type="entry name" value="N-ACETYLTRANSFERASE EIS"/>
    <property type="match status" value="1"/>
</dbReference>
<dbReference type="InterPro" id="IPR025559">
    <property type="entry name" value="Eis_dom"/>
</dbReference>
<dbReference type="Gene3D" id="3.30.1050.10">
    <property type="entry name" value="SCP2 sterol-binding domain"/>
    <property type="match status" value="1"/>
</dbReference>
<protein>
    <submittedName>
        <fullName evidence="3">Acyl-CoA N-acyltransferase</fullName>
    </submittedName>
</protein>
<dbReference type="Pfam" id="PF13530">
    <property type="entry name" value="SCP2_2"/>
    <property type="match status" value="1"/>
</dbReference>
<dbReference type="InterPro" id="IPR051554">
    <property type="entry name" value="Acetyltransferase_Eis"/>
</dbReference>
<dbReference type="GO" id="GO:0030649">
    <property type="term" value="P:aminoglycoside antibiotic catabolic process"/>
    <property type="evidence" value="ECO:0007669"/>
    <property type="project" value="TreeGrafter"/>
</dbReference>
<dbReference type="SUPFAM" id="SSF55729">
    <property type="entry name" value="Acyl-CoA N-acyltransferases (Nat)"/>
    <property type="match status" value="1"/>
</dbReference>
<feature type="domain" description="Eis-like acetyltransferase" evidence="2">
    <location>
        <begin position="227"/>
        <end position="309"/>
    </location>
</feature>
<dbReference type="SMR" id="K4P136"/>
<dbReference type="EMBL" id="JX679499">
    <property type="protein sequence ID" value="AFV52164.1"/>
    <property type="molecule type" value="Genomic_DNA"/>
</dbReference>
<dbReference type="Pfam" id="PF17668">
    <property type="entry name" value="Acetyltransf_17"/>
    <property type="match status" value="1"/>
</dbReference>
<feature type="domain" description="Enhanced intracellular survival protein" evidence="1">
    <location>
        <begin position="320"/>
        <end position="420"/>
    </location>
</feature>
<sequence length="424" mass="46550">MSQNLPVGLRLVEGIPDDRYPDWLDCWLGVFGGPVGSEPALVDFYRRNYPPERGLAVAAEDDAYIATNMAVDRELVLPGGHVVPAAAGTGGSAHPAAARQGLMRLTADMLTRRAVDEDKAIMIGGASEWPIYGRFGVGPATWCDAVEIDVRAAGLRDDVPGRGLRPRRVTAEQARELARELYRRQALEVPGEVLPPAAYWDRLTDDPALGRLEESLALGVPGPGPRFCLAVEDRGLVTYRVAPNWTAESAPHSTLHVIDFLALDAEAEGALWRHLFSVDLVREVHVWRLAVDSPLRWWVSDARRVRAKRQDALWLRPLDVPRLLSTREWACDGTLTLSVHDHLGFAEGTYRLTAESGKASCERTTTDRPDMEMDVSTLGAILLGGNPAVSLALSGRIRAAEARVAHLWDTMATPARAPHISYWF</sequence>
<dbReference type="PANTHER" id="PTHR37817">
    <property type="entry name" value="N-ACETYLTRANSFERASE EIS"/>
    <property type="match status" value="1"/>
</dbReference>
<dbReference type="AlphaFoldDB" id="K4P136"/>
<proteinExistence type="predicted"/>
<organism evidence="3">
    <name type="scientific">Streptoalloteichus sp. ATCC 53650</name>
    <dbReference type="NCBI Taxonomy" id="756733"/>
    <lineage>
        <taxon>Bacteria</taxon>
        <taxon>Bacillati</taxon>
        <taxon>Actinomycetota</taxon>
        <taxon>Actinomycetes</taxon>
        <taxon>Pseudonocardiales</taxon>
        <taxon>Pseudonocardiaceae</taxon>
        <taxon>Streptoalloteichus</taxon>
    </lineage>
</organism>